<evidence type="ECO:0000313" key="2">
    <source>
        <dbReference type="EMBL" id="EFB77282.1"/>
    </source>
</evidence>
<organism evidence="2 3">
    <name type="scientific">Subdoligranulum variabile DSM 15176</name>
    <dbReference type="NCBI Taxonomy" id="411471"/>
    <lineage>
        <taxon>Bacteria</taxon>
        <taxon>Bacillati</taxon>
        <taxon>Bacillota</taxon>
        <taxon>Clostridia</taxon>
        <taxon>Eubacteriales</taxon>
        <taxon>Oscillospiraceae</taxon>
        <taxon>Subdoligranulum</taxon>
    </lineage>
</organism>
<feature type="region of interest" description="Disordered" evidence="1">
    <location>
        <begin position="1"/>
        <end position="23"/>
    </location>
</feature>
<accession>D1PJC2</accession>
<dbReference type="EMBL" id="ACBY02000013">
    <property type="protein sequence ID" value="EFB77282.1"/>
    <property type="molecule type" value="Genomic_DNA"/>
</dbReference>
<sequence length="56" mass="6536">MMLRCERRGPIYPPQPPRWGHRRTKRTISIKIMKKEEGRNQPARKSGGDCPAFVCL</sequence>
<protein>
    <submittedName>
        <fullName evidence="2">Uncharacterized protein</fullName>
    </submittedName>
</protein>
<evidence type="ECO:0000256" key="1">
    <source>
        <dbReference type="SAM" id="MobiDB-lite"/>
    </source>
</evidence>
<keyword evidence="3" id="KW-1185">Reference proteome</keyword>
<dbReference type="AlphaFoldDB" id="D1PJC2"/>
<dbReference type="Proteomes" id="UP000003438">
    <property type="component" value="Unassembled WGS sequence"/>
</dbReference>
<name>D1PJC2_9FIRM</name>
<reference evidence="2" key="1">
    <citation type="submission" date="2009-12" db="EMBL/GenBank/DDBJ databases">
        <authorList>
            <person name="Weinstock G."/>
            <person name="Sodergren E."/>
            <person name="Clifton S."/>
            <person name="Fulton L."/>
            <person name="Fulton B."/>
            <person name="Courtney L."/>
            <person name="Fronick C."/>
            <person name="Harrison M."/>
            <person name="Strong C."/>
            <person name="Farmer C."/>
            <person name="Delahaunty K."/>
            <person name="Markovic C."/>
            <person name="Hall O."/>
            <person name="Minx P."/>
            <person name="Tomlinson C."/>
            <person name="Mitreva M."/>
            <person name="Nelson J."/>
            <person name="Hou S."/>
            <person name="Wollam A."/>
            <person name="Pepin K.H."/>
            <person name="Johnson M."/>
            <person name="Bhonagiri V."/>
            <person name="Nash W.E."/>
            <person name="Warren W."/>
            <person name="Chinwalla A."/>
            <person name="Mardis E.R."/>
            <person name="Wilson R.K."/>
        </authorList>
    </citation>
    <scope>NUCLEOTIDE SEQUENCE [LARGE SCALE GENOMIC DNA]</scope>
    <source>
        <strain evidence="2">DSM 15176</strain>
    </source>
</reference>
<dbReference type="HOGENOM" id="CLU_3012598_0_0_9"/>
<evidence type="ECO:0000313" key="3">
    <source>
        <dbReference type="Proteomes" id="UP000003438"/>
    </source>
</evidence>
<feature type="region of interest" description="Disordered" evidence="1">
    <location>
        <begin position="36"/>
        <end position="56"/>
    </location>
</feature>
<dbReference type="STRING" id="411471.SUBVAR_04443"/>
<comment type="caution">
    <text evidence="2">The sequence shown here is derived from an EMBL/GenBank/DDBJ whole genome shotgun (WGS) entry which is preliminary data.</text>
</comment>
<gene>
    <name evidence="2" type="ORF">SUBVAR_04443</name>
</gene>
<proteinExistence type="predicted"/>